<dbReference type="KEGG" id="mls:MSLAZ_1755"/>
<sequence>MIYSIAEWKLREKLEKENESVPDQKRKPTKKPTMRWITNKGEQRKGKTEKGEKRTEKRRTEKKRVKKGGRKKGKR</sequence>
<dbReference type="HOGENOM" id="CLU_2662355_0_0_2"/>
<evidence type="ECO:0000313" key="2">
    <source>
        <dbReference type="EMBL" id="AKB75016.1"/>
    </source>
</evidence>
<evidence type="ECO:0000256" key="1">
    <source>
        <dbReference type="SAM" id="MobiDB-lite"/>
    </source>
</evidence>
<accession>A0A0E3S456</accession>
<dbReference type="AlphaFoldDB" id="A0A0E3S456"/>
<reference evidence="2 3" key="1">
    <citation type="submission" date="2014-07" db="EMBL/GenBank/DDBJ databases">
        <title>Methanogenic archaea and the global carbon cycle.</title>
        <authorList>
            <person name="Henriksen J.R."/>
            <person name="Luke J."/>
            <person name="Reinhart S."/>
            <person name="Benedict M.N."/>
            <person name="Youngblut N.D."/>
            <person name="Metcalf M.E."/>
            <person name="Whitaker R.J."/>
            <person name="Metcalf W.W."/>
        </authorList>
    </citation>
    <scope>NUCLEOTIDE SEQUENCE [LARGE SCALE GENOMIC DNA]</scope>
    <source>
        <strain evidence="2 3">Z-7289</strain>
    </source>
</reference>
<evidence type="ECO:0000313" key="3">
    <source>
        <dbReference type="Proteomes" id="UP000033072"/>
    </source>
</evidence>
<feature type="compositionally biased region" description="Basic residues" evidence="1">
    <location>
        <begin position="60"/>
        <end position="75"/>
    </location>
</feature>
<name>A0A0E3S456_9EURY</name>
<feature type="compositionally biased region" description="Basic and acidic residues" evidence="1">
    <location>
        <begin position="15"/>
        <end position="26"/>
    </location>
</feature>
<protein>
    <submittedName>
        <fullName evidence="2">Uncharacterized protein</fullName>
    </submittedName>
</protein>
<keyword evidence="3" id="KW-1185">Reference proteome</keyword>
<feature type="compositionally biased region" description="Basic and acidic residues" evidence="1">
    <location>
        <begin position="41"/>
        <end position="59"/>
    </location>
</feature>
<gene>
    <name evidence="2" type="ORF">MSLAZ_1755</name>
</gene>
<feature type="region of interest" description="Disordered" evidence="1">
    <location>
        <begin position="15"/>
        <end position="75"/>
    </location>
</feature>
<dbReference type="PATRIC" id="fig|1434111.4.peg.2298"/>
<organism evidence="2 3">
    <name type="scientific">Methanosarcina lacustris Z-7289</name>
    <dbReference type="NCBI Taxonomy" id="1434111"/>
    <lineage>
        <taxon>Archaea</taxon>
        <taxon>Methanobacteriati</taxon>
        <taxon>Methanobacteriota</taxon>
        <taxon>Stenosarchaea group</taxon>
        <taxon>Methanomicrobia</taxon>
        <taxon>Methanosarcinales</taxon>
        <taxon>Methanosarcinaceae</taxon>
        <taxon>Methanosarcina</taxon>
    </lineage>
</organism>
<dbReference type="Proteomes" id="UP000033072">
    <property type="component" value="Chromosome"/>
</dbReference>
<dbReference type="EMBL" id="CP009515">
    <property type="protein sequence ID" value="AKB75016.1"/>
    <property type="molecule type" value="Genomic_DNA"/>
</dbReference>
<proteinExistence type="predicted"/>